<sequence>MFIFCVQKNASVLWLYFVVSYLQKTQFCGLKPPPRKNVDIISVISAGLYEFSDFQLDFRSIIQFKGKNIKLISLNEFN</sequence>
<reference evidence="1" key="1">
    <citation type="submission" date="2025-05" db="UniProtKB">
        <authorList>
            <consortium name="Ensembl"/>
        </authorList>
    </citation>
    <scope>IDENTIFICATION</scope>
</reference>
<organism evidence="1 2">
    <name type="scientific">Cyprinus carpio</name>
    <name type="common">Common carp</name>
    <dbReference type="NCBI Taxonomy" id="7962"/>
    <lineage>
        <taxon>Eukaryota</taxon>
        <taxon>Metazoa</taxon>
        <taxon>Chordata</taxon>
        <taxon>Craniata</taxon>
        <taxon>Vertebrata</taxon>
        <taxon>Euteleostomi</taxon>
        <taxon>Actinopterygii</taxon>
        <taxon>Neopterygii</taxon>
        <taxon>Teleostei</taxon>
        <taxon>Ostariophysi</taxon>
        <taxon>Cypriniformes</taxon>
        <taxon>Cyprinidae</taxon>
        <taxon>Cyprininae</taxon>
        <taxon>Cyprinus</taxon>
    </lineage>
</organism>
<dbReference type="Ensembl" id="ENSCCRT00015017073.1">
    <property type="protein sequence ID" value="ENSCCRP00015016490.1"/>
    <property type="gene ID" value="ENSCCRG00015007278.1"/>
</dbReference>
<protein>
    <submittedName>
        <fullName evidence="1">Uncharacterized protein</fullName>
    </submittedName>
</protein>
<dbReference type="Ensembl" id="ENSCCRT00010125250.1">
    <property type="protein sequence ID" value="ENSCCRP00010112584.1"/>
    <property type="gene ID" value="ENSCCRG00010049622.1"/>
</dbReference>
<keyword evidence="2" id="KW-1185">Reference proteome</keyword>
<evidence type="ECO:0000313" key="2">
    <source>
        <dbReference type="Proteomes" id="UP000694427"/>
    </source>
</evidence>
<dbReference type="AlphaFoldDB" id="A0A8C1Q080"/>
<dbReference type="Proteomes" id="UP000694427">
    <property type="component" value="Unplaced"/>
</dbReference>
<dbReference type="Proteomes" id="UP000694700">
    <property type="component" value="Unplaced"/>
</dbReference>
<evidence type="ECO:0000313" key="1">
    <source>
        <dbReference type="Ensembl" id="ENSCCRP00010112584.1"/>
    </source>
</evidence>
<dbReference type="Ensembl" id="ENSCCRT00010071181.1">
    <property type="protein sequence ID" value="ENSCCRP00010064755.1"/>
    <property type="gene ID" value="ENSCCRG00010027682.1"/>
</dbReference>
<name>A0A8C1Q080_CYPCA</name>
<proteinExistence type="predicted"/>
<accession>A0A8C1Q080</accession>